<protein>
    <recommendedName>
        <fullName evidence="4">DUF4252 domain-containing protein</fullName>
    </recommendedName>
</protein>
<dbReference type="RefSeq" id="WP_210758629.1">
    <property type="nucleotide sequence ID" value="NZ_CP060139.1"/>
</dbReference>
<keyword evidence="3" id="KW-1185">Reference proteome</keyword>
<sequence>MKNLSLIKLILSFSISLLAFNFSHAQSDAQAVKDGFNKYQVLLQEKKFNEAMTYIYPELFTLVPKEQLLKILNQTFSNPMLEVKMGESKVTKTGQVQEINGKKYMIITYKGVTQMKPGGNAEQQALLKDRMQAGFNEQFGAENVTYNESTGFFTIHMEKEAVAISTDAKNWTYLSIEAQQKLMIEKILPAEIVAQVF</sequence>
<dbReference type="EMBL" id="CP060139">
    <property type="protein sequence ID" value="QNR24095.1"/>
    <property type="molecule type" value="Genomic_DNA"/>
</dbReference>
<feature type="signal peptide" evidence="1">
    <location>
        <begin position="1"/>
        <end position="25"/>
    </location>
</feature>
<organism evidence="2 3">
    <name type="scientific">Croceimicrobium hydrocarbonivorans</name>
    <dbReference type="NCBI Taxonomy" id="2761580"/>
    <lineage>
        <taxon>Bacteria</taxon>
        <taxon>Pseudomonadati</taxon>
        <taxon>Bacteroidota</taxon>
        <taxon>Flavobacteriia</taxon>
        <taxon>Flavobacteriales</taxon>
        <taxon>Owenweeksiaceae</taxon>
        <taxon>Croceimicrobium</taxon>
    </lineage>
</organism>
<reference evidence="2 3" key="1">
    <citation type="submission" date="2020-08" db="EMBL/GenBank/DDBJ databases">
        <title>Croceimicrobium hydrocarbonivorans gen. nov., sp. nov., a novel marine bacterium isolated from a bacterial consortium that degrades polyethylene terephthalate.</title>
        <authorList>
            <person name="Liu R."/>
        </authorList>
    </citation>
    <scope>NUCLEOTIDE SEQUENCE [LARGE SCALE GENOMIC DNA]</scope>
    <source>
        <strain evidence="2 3">A20-9</strain>
    </source>
</reference>
<dbReference type="Proteomes" id="UP000516305">
    <property type="component" value="Chromosome"/>
</dbReference>
<accession>A0A7H0VEE7</accession>
<name>A0A7H0VEE7_9FLAO</name>
<evidence type="ECO:0008006" key="4">
    <source>
        <dbReference type="Google" id="ProtNLM"/>
    </source>
</evidence>
<dbReference type="AlphaFoldDB" id="A0A7H0VEE7"/>
<dbReference type="KEGG" id="chyd:H4K34_17255"/>
<evidence type="ECO:0000313" key="2">
    <source>
        <dbReference type="EMBL" id="QNR24095.1"/>
    </source>
</evidence>
<proteinExistence type="predicted"/>
<keyword evidence="1" id="KW-0732">Signal</keyword>
<evidence type="ECO:0000313" key="3">
    <source>
        <dbReference type="Proteomes" id="UP000516305"/>
    </source>
</evidence>
<feature type="chain" id="PRO_5028801892" description="DUF4252 domain-containing protein" evidence="1">
    <location>
        <begin position="26"/>
        <end position="197"/>
    </location>
</feature>
<gene>
    <name evidence="2" type="ORF">H4K34_17255</name>
</gene>
<evidence type="ECO:0000256" key="1">
    <source>
        <dbReference type="SAM" id="SignalP"/>
    </source>
</evidence>